<organism evidence="2 3">
    <name type="scientific">Tanacetum coccineum</name>
    <dbReference type="NCBI Taxonomy" id="301880"/>
    <lineage>
        <taxon>Eukaryota</taxon>
        <taxon>Viridiplantae</taxon>
        <taxon>Streptophyta</taxon>
        <taxon>Embryophyta</taxon>
        <taxon>Tracheophyta</taxon>
        <taxon>Spermatophyta</taxon>
        <taxon>Magnoliopsida</taxon>
        <taxon>eudicotyledons</taxon>
        <taxon>Gunneridae</taxon>
        <taxon>Pentapetalae</taxon>
        <taxon>asterids</taxon>
        <taxon>campanulids</taxon>
        <taxon>Asterales</taxon>
        <taxon>Asteraceae</taxon>
        <taxon>Asteroideae</taxon>
        <taxon>Anthemideae</taxon>
        <taxon>Anthemidinae</taxon>
        <taxon>Tanacetum</taxon>
    </lineage>
</organism>
<evidence type="ECO:0000256" key="1">
    <source>
        <dbReference type="SAM" id="MobiDB-lite"/>
    </source>
</evidence>
<dbReference type="CDD" id="cd09272">
    <property type="entry name" value="RNase_HI_RT_Ty1"/>
    <property type="match status" value="1"/>
</dbReference>
<feature type="region of interest" description="Disordered" evidence="1">
    <location>
        <begin position="276"/>
        <end position="300"/>
    </location>
</feature>
<dbReference type="Proteomes" id="UP001151760">
    <property type="component" value="Unassembled WGS sequence"/>
</dbReference>
<gene>
    <name evidence="2" type="ORF">Tco_0728389</name>
</gene>
<accession>A0ABQ4YL04</accession>
<feature type="compositionally biased region" description="Basic and acidic residues" evidence="1">
    <location>
        <begin position="330"/>
        <end position="339"/>
    </location>
</feature>
<feature type="compositionally biased region" description="Basic and acidic residues" evidence="1">
    <location>
        <begin position="276"/>
        <end position="285"/>
    </location>
</feature>
<comment type="caution">
    <text evidence="2">The sequence shown here is derived from an EMBL/GenBank/DDBJ whole genome shotgun (WGS) entry which is preliminary data.</text>
</comment>
<feature type="region of interest" description="Disordered" evidence="1">
    <location>
        <begin position="317"/>
        <end position="373"/>
    </location>
</feature>
<feature type="compositionally biased region" description="Acidic residues" evidence="1">
    <location>
        <begin position="356"/>
        <end position="365"/>
    </location>
</feature>
<dbReference type="EMBL" id="BQNB010010529">
    <property type="protein sequence ID" value="GJS78508.1"/>
    <property type="molecule type" value="Genomic_DNA"/>
</dbReference>
<reference evidence="2" key="1">
    <citation type="journal article" date="2022" name="Int. J. Mol. Sci.">
        <title>Draft Genome of Tanacetum Coccineum: Genomic Comparison of Closely Related Tanacetum-Family Plants.</title>
        <authorList>
            <person name="Yamashiro T."/>
            <person name="Shiraishi A."/>
            <person name="Nakayama K."/>
            <person name="Satake H."/>
        </authorList>
    </citation>
    <scope>NUCLEOTIDE SEQUENCE</scope>
</reference>
<keyword evidence="3" id="KW-1185">Reference proteome</keyword>
<name>A0ABQ4YL04_9ASTR</name>
<sequence>MGKNSGQREIRPVWNNTQRINHQNKFVPSTVLTRSRRVPVSAAKQSSFRAVVSTGAVKQVNTATHTNRVNVSKLRTNVFHKSNSPIRRSFYKSTAPNIRISNEKVNTVRVNGVNTAGQTANSTVKGTGVTTVKASAGYVWRPKMTDLNNVSKDNSGSWVSKRTKIHVDNKSAICVVKNPVYHSKTKHIEIRHHFIRDSYEKRLIEMVKIHTDNNVADLLTKAFDTSVPQDLGADKAVHTEGGDNVERVITTVAILDAAQDNDNISRTQTTAMLNTRSERVLEKPNEPPLSKGHTSGSGKGRMEHQFELMASVPLTPHDSALLGDYTPGSDEVKRLERQRKSSNSQPRRRKYRQFESSDDDLDEEDASKQGRGNDKIKPILCNFTLCLWMLEAEEESTMEFELIKIIKSMLEE</sequence>
<protein>
    <submittedName>
        <fullName evidence="2">Uncharacterized protein</fullName>
    </submittedName>
</protein>
<evidence type="ECO:0000313" key="3">
    <source>
        <dbReference type="Proteomes" id="UP001151760"/>
    </source>
</evidence>
<reference evidence="2" key="2">
    <citation type="submission" date="2022-01" db="EMBL/GenBank/DDBJ databases">
        <authorList>
            <person name="Yamashiro T."/>
            <person name="Shiraishi A."/>
            <person name="Satake H."/>
            <person name="Nakayama K."/>
        </authorList>
    </citation>
    <scope>NUCLEOTIDE SEQUENCE</scope>
</reference>
<evidence type="ECO:0000313" key="2">
    <source>
        <dbReference type="EMBL" id="GJS78508.1"/>
    </source>
</evidence>
<proteinExistence type="predicted"/>